<dbReference type="PANTHER" id="PTHR10015">
    <property type="entry name" value="HEAT SHOCK TRANSCRIPTION FACTOR"/>
    <property type="match status" value="1"/>
</dbReference>
<feature type="compositionally biased region" description="Low complexity" evidence="5">
    <location>
        <begin position="125"/>
        <end position="144"/>
    </location>
</feature>
<dbReference type="GO" id="GO:0003700">
    <property type="term" value="F:DNA-binding transcription factor activity"/>
    <property type="evidence" value="ECO:0007669"/>
    <property type="project" value="InterPro"/>
</dbReference>
<organism evidence="7 8">
    <name type="scientific">Pelagomonas calceolata</name>
    <dbReference type="NCBI Taxonomy" id="35677"/>
    <lineage>
        <taxon>Eukaryota</taxon>
        <taxon>Sar</taxon>
        <taxon>Stramenopiles</taxon>
        <taxon>Ochrophyta</taxon>
        <taxon>Pelagophyceae</taxon>
        <taxon>Pelagomonadales</taxon>
        <taxon>Pelagomonadaceae</taxon>
        <taxon>Pelagomonas</taxon>
    </lineage>
</organism>
<dbReference type="SUPFAM" id="SSF46785">
    <property type="entry name" value="Winged helix' DNA-binding domain"/>
    <property type="match status" value="1"/>
</dbReference>
<dbReference type="InterPro" id="IPR036388">
    <property type="entry name" value="WH-like_DNA-bd_sf"/>
</dbReference>
<evidence type="ECO:0000256" key="4">
    <source>
        <dbReference type="RuleBase" id="RU004020"/>
    </source>
</evidence>
<dbReference type="SMART" id="SM00415">
    <property type="entry name" value="HSF"/>
    <property type="match status" value="1"/>
</dbReference>
<comment type="caution">
    <text evidence="7">The sequence shown here is derived from an EMBL/GenBank/DDBJ whole genome shotgun (WGS) entry which is preliminary data.</text>
</comment>
<dbReference type="InterPro" id="IPR000232">
    <property type="entry name" value="HSF_DNA-bd"/>
</dbReference>
<dbReference type="AlphaFoldDB" id="A0A8J2SSC3"/>
<dbReference type="OrthoDB" id="60033at2759"/>
<keyword evidence="8" id="KW-1185">Reference proteome</keyword>
<evidence type="ECO:0000256" key="2">
    <source>
        <dbReference type="ARBA" id="ARBA00023125"/>
    </source>
</evidence>
<dbReference type="Pfam" id="PF00447">
    <property type="entry name" value="HSF_DNA-bind"/>
    <property type="match status" value="1"/>
</dbReference>
<gene>
    <name evidence="7" type="ORF">PECAL_4P09580</name>
</gene>
<dbReference type="PRINTS" id="PR00056">
    <property type="entry name" value="HSFDOMAIN"/>
</dbReference>
<name>A0A8J2SSC3_9STRA</name>
<accession>A0A8J2SSC3</accession>
<evidence type="ECO:0000256" key="5">
    <source>
        <dbReference type="SAM" id="MobiDB-lite"/>
    </source>
</evidence>
<dbReference type="Proteomes" id="UP000789595">
    <property type="component" value="Unassembled WGS sequence"/>
</dbReference>
<dbReference type="GO" id="GO:0043565">
    <property type="term" value="F:sequence-specific DNA binding"/>
    <property type="evidence" value="ECO:0007669"/>
    <property type="project" value="InterPro"/>
</dbReference>
<feature type="region of interest" description="Disordered" evidence="5">
    <location>
        <begin position="125"/>
        <end position="173"/>
    </location>
</feature>
<evidence type="ECO:0000313" key="7">
    <source>
        <dbReference type="EMBL" id="CAH0373726.1"/>
    </source>
</evidence>
<evidence type="ECO:0000256" key="3">
    <source>
        <dbReference type="ARBA" id="ARBA00023242"/>
    </source>
</evidence>
<evidence type="ECO:0000313" key="8">
    <source>
        <dbReference type="Proteomes" id="UP000789595"/>
    </source>
</evidence>
<keyword evidence="2" id="KW-0238">DNA-binding</keyword>
<dbReference type="GO" id="GO:0005634">
    <property type="term" value="C:nucleus"/>
    <property type="evidence" value="ECO:0007669"/>
    <property type="project" value="UniProtKB-SubCell"/>
</dbReference>
<sequence length="267" mass="28011">MASTAKRKTSPASFLLKLREVLAREDPAVISWDGDGKITIGDPKRLGDEVLTRYFRHGNFSSFQRQLNYFGYYKVQGKGRLSACVYTNDALAAAEGGPPDLPVDALLALKRKSSREGAAAAAAAAAARRAPARPGTARQASMRAARAEKEQARAAQAVSVSPDPRAAKRPRALSEGTVVTVETLASDVGELEDPLDAFFDHSPALFCEEAWDAPPPRPPSPGWLGGGCDAAAAAAAAAAPPPGAWADRPIAASRPELWIGPAVASPF</sequence>
<evidence type="ECO:0000259" key="6">
    <source>
        <dbReference type="SMART" id="SM00415"/>
    </source>
</evidence>
<keyword evidence="3" id="KW-0539">Nucleus</keyword>
<comment type="subcellular location">
    <subcellularLocation>
        <location evidence="1">Nucleus</location>
    </subcellularLocation>
</comment>
<dbReference type="Gene3D" id="1.10.10.10">
    <property type="entry name" value="Winged helix-like DNA-binding domain superfamily/Winged helix DNA-binding domain"/>
    <property type="match status" value="1"/>
</dbReference>
<evidence type="ECO:0000256" key="1">
    <source>
        <dbReference type="ARBA" id="ARBA00004123"/>
    </source>
</evidence>
<comment type="similarity">
    <text evidence="4">Belongs to the HSF family.</text>
</comment>
<dbReference type="InterPro" id="IPR036390">
    <property type="entry name" value="WH_DNA-bd_sf"/>
</dbReference>
<protein>
    <recommendedName>
        <fullName evidence="6">HSF-type DNA-binding domain-containing protein</fullName>
    </recommendedName>
</protein>
<reference evidence="7" key="1">
    <citation type="submission" date="2021-11" db="EMBL/GenBank/DDBJ databases">
        <authorList>
            <consortium name="Genoscope - CEA"/>
            <person name="William W."/>
        </authorList>
    </citation>
    <scope>NUCLEOTIDE SEQUENCE</scope>
</reference>
<dbReference type="EMBL" id="CAKKNE010000004">
    <property type="protein sequence ID" value="CAH0373726.1"/>
    <property type="molecule type" value="Genomic_DNA"/>
</dbReference>
<proteinExistence type="inferred from homology"/>
<feature type="domain" description="HSF-type DNA-binding" evidence="6">
    <location>
        <begin position="10"/>
        <end position="112"/>
    </location>
</feature>
<dbReference type="PANTHER" id="PTHR10015:SF206">
    <property type="entry name" value="HSF-TYPE DNA-BINDING DOMAIN-CONTAINING PROTEIN"/>
    <property type="match status" value="1"/>
</dbReference>